<feature type="transmembrane region" description="Helical" evidence="7">
    <location>
        <begin position="136"/>
        <end position="155"/>
    </location>
</feature>
<evidence type="ECO:0000256" key="3">
    <source>
        <dbReference type="ARBA" id="ARBA00022824"/>
    </source>
</evidence>
<dbReference type="RefSeq" id="XP_018454491.2">
    <property type="nucleotide sequence ID" value="XM_018598989.2"/>
</dbReference>
<evidence type="ECO:0000256" key="2">
    <source>
        <dbReference type="ARBA" id="ARBA00022692"/>
    </source>
</evidence>
<dbReference type="GO" id="GO:0070072">
    <property type="term" value="P:vacuolar proton-transporting V-type ATPase complex assembly"/>
    <property type="evidence" value="ECO:0007669"/>
    <property type="project" value="InterPro"/>
</dbReference>
<evidence type="ECO:0000256" key="6">
    <source>
        <dbReference type="SAM" id="MobiDB-lite"/>
    </source>
</evidence>
<protein>
    <submittedName>
        <fullName evidence="9">Uncharacterized protein LOC108825660 isoform X1</fullName>
    </submittedName>
</protein>
<name>A0A6J0L4H9_RAPSA</name>
<sequence>MDQPDPRNASGLIISVTEPLRSFLASACDDRRLSDELRDIASDLRSRNTVVPYKLLRAIWTGSDPSTRPDLLALFSGSGFVFTSPKPREKSEELKLRLLKLRDIAERKEYAELVKDITPRKQVEEPFSSYKDQLGFGLHVGLTMFTGYLVGYASFRALFNRNPALSAAGGILGLVLAMLVETLLFIIKTSKDDQIQSSKSPSSPSPSPSSPSSSFTPTFKPSSSPSSSSSFTPTIKKNQ</sequence>
<comment type="subcellular location">
    <subcellularLocation>
        <location evidence="1">Endoplasmic reticulum membrane</location>
        <topology evidence="1">Multi-pass membrane protein</topology>
    </subcellularLocation>
</comment>
<dbReference type="GO" id="GO:0005789">
    <property type="term" value="C:endoplasmic reticulum membrane"/>
    <property type="evidence" value="ECO:0007669"/>
    <property type="project" value="UniProtKB-SubCell"/>
</dbReference>
<dbReference type="Proteomes" id="UP000504610">
    <property type="component" value="Chromosome 9"/>
</dbReference>
<gene>
    <name evidence="9" type="primary">LOC108825660</name>
</gene>
<dbReference type="KEGG" id="rsz:108825660"/>
<dbReference type="AlphaFoldDB" id="A0A6J0L4H9"/>
<evidence type="ECO:0000256" key="5">
    <source>
        <dbReference type="ARBA" id="ARBA00023136"/>
    </source>
</evidence>
<feature type="compositionally biased region" description="Low complexity" evidence="6">
    <location>
        <begin position="210"/>
        <end position="239"/>
    </location>
</feature>
<keyword evidence="3" id="KW-0256">Endoplasmic reticulum</keyword>
<evidence type="ECO:0000313" key="9">
    <source>
        <dbReference type="RefSeq" id="XP_018454491.2"/>
    </source>
</evidence>
<organism evidence="8 9">
    <name type="scientific">Raphanus sativus</name>
    <name type="common">Radish</name>
    <name type="synonym">Raphanus raphanistrum var. sativus</name>
    <dbReference type="NCBI Taxonomy" id="3726"/>
    <lineage>
        <taxon>Eukaryota</taxon>
        <taxon>Viridiplantae</taxon>
        <taxon>Streptophyta</taxon>
        <taxon>Embryophyta</taxon>
        <taxon>Tracheophyta</taxon>
        <taxon>Spermatophyta</taxon>
        <taxon>Magnoliopsida</taxon>
        <taxon>eudicotyledons</taxon>
        <taxon>Gunneridae</taxon>
        <taxon>Pentapetalae</taxon>
        <taxon>rosids</taxon>
        <taxon>malvids</taxon>
        <taxon>Brassicales</taxon>
        <taxon>Brassicaceae</taxon>
        <taxon>Brassiceae</taxon>
        <taxon>Raphanus</taxon>
    </lineage>
</organism>
<dbReference type="GeneID" id="108825660"/>
<reference evidence="8" key="1">
    <citation type="journal article" date="2019" name="Database">
        <title>The radish genome database (RadishGD): an integrated information resource for radish genomics.</title>
        <authorList>
            <person name="Yu H.J."/>
            <person name="Baek S."/>
            <person name="Lee Y.J."/>
            <person name="Cho A."/>
            <person name="Mun J.H."/>
        </authorList>
    </citation>
    <scope>NUCLEOTIDE SEQUENCE [LARGE SCALE GENOMIC DNA]</scope>
    <source>
        <strain evidence="8">cv. WK10039</strain>
    </source>
</reference>
<feature type="region of interest" description="Disordered" evidence="6">
    <location>
        <begin position="193"/>
        <end position="239"/>
    </location>
</feature>
<dbReference type="OrthoDB" id="2018698at2759"/>
<feature type="transmembrane region" description="Helical" evidence="7">
    <location>
        <begin position="167"/>
        <end position="187"/>
    </location>
</feature>
<evidence type="ECO:0000256" key="4">
    <source>
        <dbReference type="ARBA" id="ARBA00022989"/>
    </source>
</evidence>
<keyword evidence="5 7" id="KW-0472">Membrane</keyword>
<keyword evidence="8" id="KW-1185">Reference proteome</keyword>
<accession>A0A6J0L4H9</accession>
<evidence type="ECO:0000256" key="1">
    <source>
        <dbReference type="ARBA" id="ARBA00004477"/>
    </source>
</evidence>
<reference evidence="9" key="2">
    <citation type="submission" date="2025-08" db="UniProtKB">
        <authorList>
            <consortium name="RefSeq"/>
        </authorList>
    </citation>
    <scope>IDENTIFICATION</scope>
    <source>
        <tissue evidence="9">Leaf</tissue>
    </source>
</reference>
<dbReference type="PANTHER" id="PTHR31394:SF1">
    <property type="entry name" value="TRANSMEMBRANE PROTEIN 199"/>
    <property type="match status" value="1"/>
</dbReference>
<dbReference type="PANTHER" id="PTHR31394">
    <property type="entry name" value="TRANSMEMBRANE PROTEIN 199"/>
    <property type="match status" value="1"/>
</dbReference>
<evidence type="ECO:0000256" key="7">
    <source>
        <dbReference type="SAM" id="Phobius"/>
    </source>
</evidence>
<proteinExistence type="predicted"/>
<dbReference type="InterPro" id="IPR021013">
    <property type="entry name" value="ATPase_Vma12"/>
</dbReference>
<keyword evidence="4 7" id="KW-1133">Transmembrane helix</keyword>
<keyword evidence="2 7" id="KW-0812">Transmembrane</keyword>
<evidence type="ECO:0000313" key="8">
    <source>
        <dbReference type="Proteomes" id="UP000504610"/>
    </source>
</evidence>